<dbReference type="Proteomes" id="UP001499951">
    <property type="component" value="Unassembled WGS sequence"/>
</dbReference>
<evidence type="ECO:0000313" key="2">
    <source>
        <dbReference type="Proteomes" id="UP001499951"/>
    </source>
</evidence>
<reference evidence="1 2" key="1">
    <citation type="journal article" date="2019" name="Int. J. Syst. Evol. Microbiol.">
        <title>The Global Catalogue of Microorganisms (GCM) 10K type strain sequencing project: providing services to taxonomists for standard genome sequencing and annotation.</title>
        <authorList>
            <consortium name="The Broad Institute Genomics Platform"/>
            <consortium name="The Broad Institute Genome Sequencing Center for Infectious Disease"/>
            <person name="Wu L."/>
            <person name="Ma J."/>
        </authorList>
    </citation>
    <scope>NUCLEOTIDE SEQUENCE [LARGE SCALE GENOMIC DNA]</scope>
    <source>
        <strain evidence="1 2">JCM 15089</strain>
    </source>
</reference>
<sequence length="935" mass="102733">MGKFRVSGRPKWNAVAGRILCGVSIAALCGCTPAQQSLDTCHGGPAACSRFASKDAAQIHLQTAEFEFSLQKSSQTLLSLRPKSGAGFDFAPSGRFAERLGKGAYRLGDIDLRLRAVGTAEWRDYSSAHRRVAVKPLAAGQDILAAADITSTLGAGFPLRVERRWSVAAGKLVLSFTLTNPGTTPIEIGGLGLPMVFDNILEGRSLDEAHTKASFADPYVGEDGGYLQVTRLNGAGPALLVLPEKNTPFELYKPILDDKDGAGKPKLYSDPLERGTTFEGFYDWMVAAKGFADTEWKGVEQWNRPSSLILAPGESRSFGVRFVLSPGVRDIEPTLIENRRPVAIGLPGYVVPTDISAQLFVHAPQAVKKIEVFPSGALTVGEGDPAGRGWIKYAVNGKTPGRARLTITYDDGSVQTVHYLVTKPQREVVAAFGHFLTTKQWYDDPNDAFGRSPSIMSYDRETGKIVTQDGRVWIAGLSDEGGAGSWLAAIMKQLDNPDPAEVAKFETFASTVLWGRLQIADGPDKYGVRNSLFYYDKAAPAGAYDPNTDWTTWAAWSKERAYGIGRSFNYPHVASAWWVLYRLARFHDGLTRETWQTYLDRAFHTAVAMVEKAPRYVEFGQMEGNVFIDLIADLRREGRVDDAARLEALMKKRADHWKSLAYPFGSEMPWDSTGQEEVYAWLSYFGYAAEAEKTKNVILAYDPTIPHWGYNGSARRYWDFLFGGKKERIERQLHHYGSSINAIPLFDSYRRDPSDFHLLRVAYGGLMGSLTNIDDEGFGSAAFHSFPDTMAFDAYSGDYGASFFGHAYAAASYLVRHPLFGWTAFGGNVSAVGDNVVMTPKDSARSRVFVAPAGVWITARAGKFAQVRYHRTTGAIDLVFEPADRHTPKATFEIAVTTKDAVRYDVAAPVSAERGLFSAVLSDKTTVVHLSPIKL</sequence>
<dbReference type="Pfam" id="PF18951">
    <property type="entry name" value="DUF5695"/>
    <property type="match status" value="1"/>
</dbReference>
<organism evidence="1 2">
    <name type="scientific">Rhizomicrobium electricum</name>
    <dbReference type="NCBI Taxonomy" id="480070"/>
    <lineage>
        <taxon>Bacteria</taxon>
        <taxon>Pseudomonadati</taxon>
        <taxon>Pseudomonadota</taxon>
        <taxon>Alphaproteobacteria</taxon>
        <taxon>Micropepsales</taxon>
        <taxon>Micropepsaceae</taxon>
        <taxon>Rhizomicrobium</taxon>
    </lineage>
</organism>
<comment type="caution">
    <text evidence="1">The sequence shown here is derived from an EMBL/GenBank/DDBJ whole genome shotgun (WGS) entry which is preliminary data.</text>
</comment>
<dbReference type="RefSeq" id="WP_166932834.1">
    <property type="nucleotide sequence ID" value="NZ_BAAADD010000003.1"/>
</dbReference>
<dbReference type="InterPro" id="IPR043750">
    <property type="entry name" value="DUF5695"/>
</dbReference>
<proteinExistence type="predicted"/>
<dbReference type="EMBL" id="BAAADD010000003">
    <property type="protein sequence ID" value="GAA0567781.1"/>
    <property type="molecule type" value="Genomic_DNA"/>
</dbReference>
<dbReference type="PROSITE" id="PS51257">
    <property type="entry name" value="PROKAR_LIPOPROTEIN"/>
    <property type="match status" value="1"/>
</dbReference>
<keyword evidence="2" id="KW-1185">Reference proteome</keyword>
<accession>A0ABN1EJ53</accession>
<evidence type="ECO:0000313" key="1">
    <source>
        <dbReference type="EMBL" id="GAA0567781.1"/>
    </source>
</evidence>
<gene>
    <name evidence="1" type="ORF">GCM10008942_15470</name>
</gene>
<name>A0ABN1EJ53_9PROT</name>
<protein>
    <submittedName>
        <fullName evidence="1">Uncharacterized protein</fullName>
    </submittedName>
</protein>